<dbReference type="InterPro" id="IPR019257">
    <property type="entry name" value="MeTrfase_dom"/>
</dbReference>
<evidence type="ECO:0000256" key="3">
    <source>
        <dbReference type="ARBA" id="ARBA00023002"/>
    </source>
</evidence>
<evidence type="ECO:0000256" key="1">
    <source>
        <dbReference type="ARBA" id="ARBA00022603"/>
    </source>
</evidence>
<dbReference type="AlphaFoldDB" id="A0A4S8T1D2"/>
<dbReference type="InterPro" id="IPR051128">
    <property type="entry name" value="EgtD_Methyltrsf_superfamily"/>
</dbReference>
<sequence>MDITMPSNTAPQIIDIRQDGGGLTPLVPQIREGLNARDGQEKKLPTLLLYSEDGLKLFEKITYLDEYYPTGQEIEVLEAYADRIADRIALESNSMLVELGSGNLRKVRILLDALDRKGKDVSYYALDVSEVELERTLAEVPQGTFKHVQCHGLLGTYDEGLDWLKKSENAHRSKTILSLGSSIGNFSRDEAAKFLSQFAETLDPNDTLLLGVDACTDANKVYHAYNDREGLTHEFILAGLTQANKLLGYDAFDVSKWEVIGRYNKETDRHEAFVSPKVDVTIEGALIRAGEQVRIEESYKYNAVQGEKLWSDAGLTEGAKWTNSTGDYGLHLLNKPKVQYPLVPNKYAAQPVPSLEEWNQLWAAWDAVTLEMIPEEELLEKPIKLRNACIFYLGHIPTFMDIHLTRATKGKPTEPSSYPSIFERGIDPDVDDPEQCHSHSEIPDSWPPAPEILDFQSRVRIRVNKLYASGQATNDRAVSRALWLSYEHEVMHLETLLYMLIQSEKTMAPPTTVMPDFEALAVQARQGAVENQWFDIPAQEVEIGIEDPDDNSGPEHFFGWDNEKPKRTVRVSAFKAQGRPITNGEYAKYMEEKNIDALPASWQTLPHANGAETNGHASGLSSSFLQGKAVRTVYGPISLKLALDWPVCASYDEIAGCARWMGGRIPTMEEARSIYRHVDEAKTLQAHESLGANIPAVNAHLVNDGVEESPPSKTSPSSSTGPNPNDLFVDLLGANVGFRHWHPMPVSQNGNKLAGQSEMGGVWEWTSSVLSKHEGFEAMPLYPGYTGQGLVMSMLNPVLTYLAADFFDDKHNVVLGGSWATHPRIAGRKSFVNWYQRNYPFVWAGARMVRDA</sequence>
<organism evidence="10 11">
    <name type="scientific">Aureobasidium pullulans</name>
    <name type="common">Black yeast</name>
    <name type="synonym">Pullularia pullulans</name>
    <dbReference type="NCBI Taxonomy" id="5580"/>
    <lineage>
        <taxon>Eukaryota</taxon>
        <taxon>Fungi</taxon>
        <taxon>Dikarya</taxon>
        <taxon>Ascomycota</taxon>
        <taxon>Pezizomycotina</taxon>
        <taxon>Dothideomycetes</taxon>
        <taxon>Dothideomycetidae</taxon>
        <taxon>Dothideales</taxon>
        <taxon>Saccotheciaceae</taxon>
        <taxon>Aureobasidium</taxon>
    </lineage>
</organism>
<gene>
    <name evidence="10" type="ORF">D6D28_00244</name>
</gene>
<dbReference type="GO" id="GO:0008168">
    <property type="term" value="F:methyltransferase activity"/>
    <property type="evidence" value="ECO:0007669"/>
    <property type="project" value="UniProtKB-KW"/>
</dbReference>
<evidence type="ECO:0000256" key="2">
    <source>
        <dbReference type="ARBA" id="ARBA00022679"/>
    </source>
</evidence>
<evidence type="ECO:0000256" key="4">
    <source>
        <dbReference type="ARBA" id="ARBA00023004"/>
    </source>
</evidence>
<dbReference type="PANTHER" id="PTHR43397">
    <property type="entry name" value="ERGOTHIONEINE BIOSYNTHESIS PROTEIN 1"/>
    <property type="match status" value="1"/>
</dbReference>
<dbReference type="InterPro" id="IPR017805">
    <property type="entry name" value="SAM_MeTrfase_EasF-type_put"/>
</dbReference>
<evidence type="ECO:0000259" key="9">
    <source>
        <dbReference type="Pfam" id="PF12867"/>
    </source>
</evidence>
<comment type="caution">
    <text evidence="10">The sequence shown here is derived from an EMBL/GenBank/DDBJ whole genome shotgun (WGS) entry which is preliminary data.</text>
</comment>
<feature type="compositionally biased region" description="Low complexity" evidence="6">
    <location>
        <begin position="709"/>
        <end position="724"/>
    </location>
</feature>
<proteinExistence type="predicted"/>
<dbReference type="Gene3D" id="3.40.50.150">
    <property type="entry name" value="Vaccinia Virus protein VP39"/>
    <property type="match status" value="1"/>
</dbReference>
<dbReference type="Pfam" id="PF10017">
    <property type="entry name" value="Methyltransf_33"/>
    <property type="match status" value="1"/>
</dbReference>
<feature type="domain" description="DinB-like" evidence="9">
    <location>
        <begin position="360"/>
        <end position="495"/>
    </location>
</feature>
<feature type="domain" description="Sulfatase-modifying factor enzyme-like" evidence="7">
    <location>
        <begin position="737"/>
        <end position="850"/>
    </location>
</feature>
<dbReference type="Pfam" id="PF12867">
    <property type="entry name" value="DinB_2"/>
    <property type="match status" value="1"/>
</dbReference>
<feature type="domain" description="Sulfatase-modifying factor enzyme-like" evidence="7">
    <location>
        <begin position="555"/>
        <end position="733"/>
    </location>
</feature>
<comment type="pathway">
    <text evidence="5">Amino-acid biosynthesis; ergothioneine biosynthesis.</text>
</comment>
<dbReference type="Pfam" id="PF03781">
    <property type="entry name" value="FGE-sulfatase"/>
    <property type="match status" value="2"/>
</dbReference>
<keyword evidence="1" id="KW-0489">Methyltransferase</keyword>
<dbReference type="GO" id="GO:0032259">
    <property type="term" value="P:methylation"/>
    <property type="evidence" value="ECO:0007669"/>
    <property type="project" value="UniProtKB-KW"/>
</dbReference>
<keyword evidence="4" id="KW-0408">Iron</keyword>
<accession>A0A4S8T1D2</accession>
<dbReference type="PANTHER" id="PTHR43397:SF1">
    <property type="entry name" value="ERGOTHIONEINE BIOSYNTHESIS PROTEIN 1"/>
    <property type="match status" value="1"/>
</dbReference>
<evidence type="ECO:0000313" key="10">
    <source>
        <dbReference type="EMBL" id="THV77490.1"/>
    </source>
</evidence>
<evidence type="ECO:0000259" key="7">
    <source>
        <dbReference type="Pfam" id="PF03781"/>
    </source>
</evidence>
<reference evidence="10 11" key="1">
    <citation type="submission" date="2018-10" db="EMBL/GenBank/DDBJ databases">
        <title>Fifty Aureobasidium pullulans genomes reveal a recombining polyextremotolerant generalist.</title>
        <authorList>
            <person name="Gostincar C."/>
            <person name="Turk M."/>
            <person name="Zajc J."/>
            <person name="Gunde-Cimerman N."/>
        </authorList>
    </citation>
    <scope>NUCLEOTIDE SEQUENCE [LARGE SCALE GENOMIC DNA]</scope>
    <source>
        <strain evidence="10 11">EXF-11900</strain>
    </source>
</reference>
<evidence type="ECO:0000256" key="5">
    <source>
        <dbReference type="ARBA" id="ARBA00037882"/>
    </source>
</evidence>
<dbReference type="NCBIfam" id="TIGR03439">
    <property type="entry name" value="methyl_EasF"/>
    <property type="match status" value="1"/>
</dbReference>
<evidence type="ECO:0000256" key="6">
    <source>
        <dbReference type="SAM" id="MobiDB-lite"/>
    </source>
</evidence>
<feature type="region of interest" description="Disordered" evidence="6">
    <location>
        <begin position="704"/>
        <end position="724"/>
    </location>
</feature>
<dbReference type="InterPro" id="IPR042095">
    <property type="entry name" value="SUMF_sf"/>
</dbReference>
<dbReference type="InterPro" id="IPR029063">
    <property type="entry name" value="SAM-dependent_MTases_sf"/>
</dbReference>
<keyword evidence="3" id="KW-0560">Oxidoreductase</keyword>
<evidence type="ECO:0000313" key="11">
    <source>
        <dbReference type="Proteomes" id="UP000304951"/>
    </source>
</evidence>
<dbReference type="InterPro" id="IPR024775">
    <property type="entry name" value="DinB-like"/>
</dbReference>
<keyword evidence="2" id="KW-0808">Transferase</keyword>
<dbReference type="Proteomes" id="UP000304951">
    <property type="component" value="Unassembled WGS sequence"/>
</dbReference>
<evidence type="ECO:0000259" key="8">
    <source>
        <dbReference type="Pfam" id="PF10017"/>
    </source>
</evidence>
<dbReference type="InterPro" id="IPR016187">
    <property type="entry name" value="CTDL_fold"/>
</dbReference>
<dbReference type="SUPFAM" id="SSF56436">
    <property type="entry name" value="C-type lectin-like"/>
    <property type="match status" value="1"/>
</dbReference>
<dbReference type="EMBL" id="QZAF01000004">
    <property type="protein sequence ID" value="THV77490.1"/>
    <property type="molecule type" value="Genomic_DNA"/>
</dbReference>
<feature type="domain" description="Histidine-specific methyltransferase SAM-dependent" evidence="8">
    <location>
        <begin position="29"/>
        <end position="334"/>
    </location>
</feature>
<evidence type="ECO:0008006" key="12">
    <source>
        <dbReference type="Google" id="ProtNLM"/>
    </source>
</evidence>
<dbReference type="InterPro" id="IPR005532">
    <property type="entry name" value="SUMF_dom"/>
</dbReference>
<protein>
    <recommendedName>
        <fullName evidence="12">N-methyltransferase</fullName>
    </recommendedName>
</protein>
<name>A0A4S8T1D2_AURPU</name>
<dbReference type="Gene3D" id="3.90.1580.10">
    <property type="entry name" value="paralog of FGE (formylglycine-generating enzyme)"/>
    <property type="match status" value="1"/>
</dbReference>